<dbReference type="Proteomes" id="UP000238479">
    <property type="component" value="Chromosome 3"/>
</dbReference>
<gene>
    <name evidence="1" type="ORF">RchiOBHm_Chr3g0481231</name>
</gene>
<dbReference type="AlphaFoldDB" id="A0A2P6RDX0"/>
<evidence type="ECO:0000313" key="1">
    <source>
        <dbReference type="EMBL" id="PRQ44620.1"/>
    </source>
</evidence>
<dbReference type="Gramene" id="PRQ44620">
    <property type="protein sequence ID" value="PRQ44620"/>
    <property type="gene ID" value="RchiOBHm_Chr3g0481231"/>
</dbReference>
<dbReference type="EMBL" id="PDCK01000041">
    <property type="protein sequence ID" value="PRQ44620.1"/>
    <property type="molecule type" value="Genomic_DNA"/>
</dbReference>
<organism evidence="1 2">
    <name type="scientific">Rosa chinensis</name>
    <name type="common">China rose</name>
    <dbReference type="NCBI Taxonomy" id="74649"/>
    <lineage>
        <taxon>Eukaryota</taxon>
        <taxon>Viridiplantae</taxon>
        <taxon>Streptophyta</taxon>
        <taxon>Embryophyta</taxon>
        <taxon>Tracheophyta</taxon>
        <taxon>Spermatophyta</taxon>
        <taxon>Magnoliopsida</taxon>
        <taxon>eudicotyledons</taxon>
        <taxon>Gunneridae</taxon>
        <taxon>Pentapetalae</taxon>
        <taxon>rosids</taxon>
        <taxon>fabids</taxon>
        <taxon>Rosales</taxon>
        <taxon>Rosaceae</taxon>
        <taxon>Rosoideae</taxon>
        <taxon>Rosoideae incertae sedis</taxon>
        <taxon>Rosa</taxon>
    </lineage>
</organism>
<name>A0A2P6RDX0_ROSCH</name>
<proteinExistence type="predicted"/>
<evidence type="ECO:0000313" key="2">
    <source>
        <dbReference type="Proteomes" id="UP000238479"/>
    </source>
</evidence>
<accession>A0A2P6RDX0</accession>
<protein>
    <submittedName>
        <fullName evidence="1">Uncharacterized protein</fullName>
    </submittedName>
</protein>
<reference evidence="1 2" key="1">
    <citation type="journal article" date="2018" name="Nat. Genet.">
        <title>The Rosa genome provides new insights in the design of modern roses.</title>
        <authorList>
            <person name="Bendahmane M."/>
        </authorList>
    </citation>
    <scope>NUCLEOTIDE SEQUENCE [LARGE SCALE GENOMIC DNA]</scope>
    <source>
        <strain evidence="2">cv. Old Blush</strain>
    </source>
</reference>
<comment type="caution">
    <text evidence="1">The sequence shown here is derived from an EMBL/GenBank/DDBJ whole genome shotgun (WGS) entry which is preliminary data.</text>
</comment>
<sequence length="50" mass="5522">MFLALGLDFEERGCEGGGRVDCGEDEGSWCYNFDGVSVVDEFAAVAKRQW</sequence>
<keyword evidence="2" id="KW-1185">Reference proteome</keyword>